<evidence type="ECO:0000313" key="6">
    <source>
        <dbReference type="EMBL" id="KAB5540932.1"/>
    </source>
</evidence>
<dbReference type="InterPro" id="IPR036249">
    <property type="entry name" value="Thioredoxin-like_sf"/>
</dbReference>
<feature type="region of interest" description="Disordered" evidence="3">
    <location>
        <begin position="28"/>
        <end position="59"/>
    </location>
</feature>
<organism evidence="6 7">
    <name type="scientific">Salix brachista</name>
    <dbReference type="NCBI Taxonomy" id="2182728"/>
    <lineage>
        <taxon>Eukaryota</taxon>
        <taxon>Viridiplantae</taxon>
        <taxon>Streptophyta</taxon>
        <taxon>Embryophyta</taxon>
        <taxon>Tracheophyta</taxon>
        <taxon>Spermatophyta</taxon>
        <taxon>Magnoliopsida</taxon>
        <taxon>eudicotyledons</taxon>
        <taxon>Gunneridae</taxon>
        <taxon>Pentapetalae</taxon>
        <taxon>rosids</taxon>
        <taxon>fabids</taxon>
        <taxon>Malpighiales</taxon>
        <taxon>Salicaceae</taxon>
        <taxon>Saliceae</taxon>
        <taxon>Salix</taxon>
    </lineage>
</organism>
<dbReference type="EMBL" id="VDCV01000009">
    <property type="protein sequence ID" value="KAB5540932.1"/>
    <property type="molecule type" value="Genomic_DNA"/>
</dbReference>
<evidence type="ECO:0000256" key="5">
    <source>
        <dbReference type="SAM" id="SignalP"/>
    </source>
</evidence>
<evidence type="ECO:0000313" key="7">
    <source>
        <dbReference type="Proteomes" id="UP000326939"/>
    </source>
</evidence>
<evidence type="ECO:0008006" key="8">
    <source>
        <dbReference type="Google" id="ProtNLM"/>
    </source>
</evidence>
<dbReference type="SUPFAM" id="SSF52833">
    <property type="entry name" value="Thioredoxin-like"/>
    <property type="match status" value="1"/>
</dbReference>
<evidence type="ECO:0000256" key="2">
    <source>
        <dbReference type="ARBA" id="ARBA00023284"/>
    </source>
</evidence>
<dbReference type="Gene3D" id="3.40.30.10">
    <property type="entry name" value="Glutaredoxin"/>
    <property type="match status" value="1"/>
</dbReference>
<comment type="caution">
    <text evidence="6">The sequence shown here is derived from an EMBL/GenBank/DDBJ whole genome shotgun (WGS) entry which is preliminary data.</text>
</comment>
<dbReference type="AlphaFoldDB" id="A0A5N5LEC2"/>
<keyword evidence="2" id="KW-0676">Redox-active center</keyword>
<dbReference type="GO" id="GO:0004791">
    <property type="term" value="F:thioredoxin-disulfide reductase (NADPH) activity"/>
    <property type="evidence" value="ECO:0007669"/>
    <property type="project" value="TreeGrafter"/>
</dbReference>
<proteinExistence type="predicted"/>
<feature type="chain" id="PRO_5024429374" description="SelT-like protein" evidence="5">
    <location>
        <begin position="24"/>
        <end position="271"/>
    </location>
</feature>
<accession>A0A5N5LEC2</accession>
<keyword evidence="4" id="KW-0812">Transmembrane</keyword>
<dbReference type="InterPro" id="IPR019389">
    <property type="entry name" value="Selenoprotein_T"/>
</dbReference>
<gene>
    <name evidence="6" type="ORF">DKX38_013906</name>
</gene>
<keyword evidence="1 5" id="KW-0732">Signal</keyword>
<dbReference type="NCBIfam" id="TIGR02174">
    <property type="entry name" value="CXXU_selWTH"/>
    <property type="match status" value="1"/>
</dbReference>
<feature type="transmembrane region" description="Helical" evidence="4">
    <location>
        <begin position="106"/>
        <end position="130"/>
    </location>
</feature>
<evidence type="ECO:0000256" key="4">
    <source>
        <dbReference type="SAM" id="Phobius"/>
    </source>
</evidence>
<evidence type="ECO:0000256" key="3">
    <source>
        <dbReference type="SAM" id="MobiDB-lite"/>
    </source>
</evidence>
<dbReference type="Proteomes" id="UP000326939">
    <property type="component" value="Chromosome 9"/>
</dbReference>
<dbReference type="PANTHER" id="PTHR13544:SF12">
    <property type="entry name" value="SELT-LIKE PROTEIN"/>
    <property type="match status" value="1"/>
</dbReference>
<protein>
    <recommendedName>
        <fullName evidence="8">SelT-like protein</fullName>
    </recommendedName>
</protein>
<keyword evidence="7" id="KW-1185">Reference proteome</keyword>
<evidence type="ECO:0000256" key="1">
    <source>
        <dbReference type="ARBA" id="ARBA00022729"/>
    </source>
</evidence>
<feature type="signal peptide" evidence="5">
    <location>
        <begin position="1"/>
        <end position="23"/>
    </location>
</feature>
<feature type="compositionally biased region" description="Basic residues" evidence="3">
    <location>
        <begin position="30"/>
        <end position="49"/>
    </location>
</feature>
<dbReference type="InterPro" id="IPR011893">
    <property type="entry name" value="Selenoprotein_Rdx-typ"/>
</dbReference>
<dbReference type="PANTHER" id="PTHR13544">
    <property type="entry name" value="SELENOPROTEIN T"/>
    <property type="match status" value="1"/>
</dbReference>
<sequence length="271" mass="29777">MDRAQILLVGLPLFLLCTDLIHLFTPPPPKPHHPHPHPHPHPQHHHHHQQPPVVAHETLGSPTQKPVVGGIGLGSTVRIDFCASCSYRKLVNSADPLVISLGVIKVWVLTGLIWFELILMFGLLFCVALCRGNAATMKKMLETQFPGVDVVLVNYPPSLPKRVAAKLVPVFQVGVMGIVLGGEQIFPMIGLMAPPPWYYTLRANKFGTIASTWLLGNALQSFLQSSGAFEVYCNDELVFSKLMEARFPGEIELKDLVGRRLANSGISDILP</sequence>
<keyword evidence="4" id="KW-1133">Transmembrane helix</keyword>
<dbReference type="Pfam" id="PF10262">
    <property type="entry name" value="Rdx"/>
    <property type="match status" value="1"/>
</dbReference>
<dbReference type="GO" id="GO:0045454">
    <property type="term" value="P:cell redox homeostasis"/>
    <property type="evidence" value="ECO:0007669"/>
    <property type="project" value="TreeGrafter"/>
</dbReference>
<name>A0A5N5LEC2_9ROSI</name>
<keyword evidence="4" id="KW-0472">Membrane</keyword>
<reference evidence="7" key="1">
    <citation type="journal article" date="2019" name="Gigascience">
        <title>De novo genome assembly of the endangered Acer yangbiense, a plant species with extremely small populations endemic to Yunnan Province, China.</title>
        <authorList>
            <person name="Yang J."/>
            <person name="Wariss H.M."/>
            <person name="Tao L."/>
            <person name="Zhang R."/>
            <person name="Yun Q."/>
            <person name="Hollingsworth P."/>
            <person name="Dao Z."/>
            <person name="Luo G."/>
            <person name="Guo H."/>
            <person name="Ma Y."/>
            <person name="Sun W."/>
        </authorList>
    </citation>
    <scope>NUCLEOTIDE SEQUENCE [LARGE SCALE GENOMIC DNA]</scope>
    <source>
        <strain evidence="7">cv. br00</strain>
    </source>
</reference>
<dbReference type="GO" id="GO:0005789">
    <property type="term" value="C:endoplasmic reticulum membrane"/>
    <property type="evidence" value="ECO:0007669"/>
    <property type="project" value="TreeGrafter"/>
</dbReference>